<comment type="similarity">
    <text evidence="1">Belongs to the peptidase S45 family.</text>
</comment>
<evidence type="ECO:0000313" key="8">
    <source>
        <dbReference type="Proteomes" id="UP000198990"/>
    </source>
</evidence>
<dbReference type="EMBL" id="FNZN01000005">
    <property type="protein sequence ID" value="SEL77908.1"/>
    <property type="molecule type" value="Genomic_DNA"/>
</dbReference>
<gene>
    <name evidence="7" type="ORF">SAMN04488008_105177</name>
</gene>
<keyword evidence="5" id="KW-0479">Metal-binding</keyword>
<keyword evidence="5" id="KW-0106">Calcium</keyword>
<feature type="binding site" evidence="5">
    <location>
        <position position="322"/>
    </location>
    <ligand>
        <name>Ca(2+)</name>
        <dbReference type="ChEBI" id="CHEBI:29108"/>
    </ligand>
</feature>
<dbReference type="InterPro" id="IPR043147">
    <property type="entry name" value="Penicillin_amidase_A-knob"/>
</dbReference>
<dbReference type="Gene3D" id="1.10.1400.10">
    <property type="match status" value="1"/>
</dbReference>
<dbReference type="PANTHER" id="PTHR34218:SF5">
    <property type="entry name" value="PENICILLIN ACYLASE FAMILY PROTEIN"/>
    <property type="match status" value="1"/>
</dbReference>
<dbReference type="Gene3D" id="3.60.20.10">
    <property type="entry name" value="Glutamine Phosphoribosylpyrophosphate, subunit 1, domain 1"/>
    <property type="match status" value="1"/>
</dbReference>
<evidence type="ECO:0000256" key="5">
    <source>
        <dbReference type="PIRSR" id="PIRSR001227-2"/>
    </source>
</evidence>
<evidence type="ECO:0000256" key="2">
    <source>
        <dbReference type="ARBA" id="ARBA00022801"/>
    </source>
</evidence>
<comment type="cofactor">
    <cofactor evidence="5">
        <name>Ca(2+)</name>
        <dbReference type="ChEBI" id="CHEBI:29108"/>
    </cofactor>
    <text evidence="5">Binds 1 Ca(2+) ion per dimer.</text>
</comment>
<organism evidence="7 8">
    <name type="scientific">Maribacter orientalis</name>
    <dbReference type="NCBI Taxonomy" id="228957"/>
    <lineage>
        <taxon>Bacteria</taxon>
        <taxon>Pseudomonadati</taxon>
        <taxon>Bacteroidota</taxon>
        <taxon>Flavobacteriia</taxon>
        <taxon>Flavobacteriales</taxon>
        <taxon>Flavobacteriaceae</taxon>
        <taxon>Maribacter</taxon>
    </lineage>
</organism>
<evidence type="ECO:0000256" key="6">
    <source>
        <dbReference type="SAM" id="Phobius"/>
    </source>
</evidence>
<dbReference type="Gene3D" id="2.30.120.10">
    <property type="match status" value="1"/>
</dbReference>
<dbReference type="InterPro" id="IPR043146">
    <property type="entry name" value="Penicillin_amidase_N_B-knob"/>
</dbReference>
<name>A0A1H7SZL4_9FLAO</name>
<dbReference type="Pfam" id="PF01804">
    <property type="entry name" value="Penicil_amidase"/>
    <property type="match status" value="1"/>
</dbReference>
<dbReference type="RefSeq" id="WP_091624886.1">
    <property type="nucleotide sequence ID" value="NZ_FNZN01000005.1"/>
</dbReference>
<dbReference type="Proteomes" id="UP000198990">
    <property type="component" value="Unassembled WGS sequence"/>
</dbReference>
<dbReference type="CDD" id="cd03747">
    <property type="entry name" value="Ntn_PGA_like"/>
    <property type="match status" value="1"/>
</dbReference>
<dbReference type="GO" id="GO:0017000">
    <property type="term" value="P:antibiotic biosynthetic process"/>
    <property type="evidence" value="ECO:0007669"/>
    <property type="project" value="InterPro"/>
</dbReference>
<dbReference type="GO" id="GO:0046872">
    <property type="term" value="F:metal ion binding"/>
    <property type="evidence" value="ECO:0007669"/>
    <property type="project" value="UniProtKB-KW"/>
</dbReference>
<sequence length="799" mass="90508">MRTLKRIGKFLLVILVLLTIGIVIFIYKLKPDYSGEQELVQLDKEVSVYYDNYGIPHIYGENEKDAFRALGYVHAQDRLWQMELLRRIASGGLSEVFGKDLVGTDKFFLSLGIADASKITVANLDEDNEGVVLARAYLDGINQFIAEGPTPIEFYLTGIDKEEFVLEDMYNTIGYMAFSFAMAHKTDPLLTTINSKLGPDYLKDLHIGSDVTTEWIKNFKPSQNDSIQNNLTATVNKALGVLNVPLFEGSNSWVIGPEKTKNGKVILANDPHIGFAQPSVWFEAHIETPNYSKYGYHIAGIPFPLLAHNRKSAYGITMFENDDVDFYYEQENPDNDKQYLTPNGYVAYEIVNKTIKVKDSADIEFTYKKSIHGPILNGIADQIQGDRPIAMSWIYTQMDNKVIDALFGLSHSNNLKEFKTALPKIHAPGLNIMYGDVKGNVAWFATAQLYNIPDSVNTKLIYEVGEGLPLQKDLFSFNENPQAINPPSHYVYSANNQPDSIAGMLYPGYYLPENRAKRIVELLEPKNDWDKDSASEMITDVTSSVDPIIIADLAKLIDINLLSETGLKVIDSLKMWNGNYNLQSVEATVFNRWIYYYLKNTFKDELGEELFTQFLGTHFMKRLIAPLSRNESSVWWDDVSTTDVTENMQYIVNKSFSEAITSLKKDFGKNSEKWKWKNVHTIEHAHPIGQIAALRSFFNVGPYPIEGGREVINNMSFSYDETGFYKTSSGPSTRRIVDFSDIENSISILPTGQSGNPFSKHYKDQAEMYVKGKFRKMMMNEDEIKKNAESTLMLIPLVK</sequence>
<dbReference type="AlphaFoldDB" id="A0A1H7SZL4"/>
<dbReference type="GO" id="GO:0016811">
    <property type="term" value="F:hydrolase activity, acting on carbon-nitrogen (but not peptide) bonds, in linear amides"/>
    <property type="evidence" value="ECO:0007669"/>
    <property type="project" value="InterPro"/>
</dbReference>
<accession>A0A1H7SZL4</accession>
<dbReference type="OrthoDB" id="9759796at2"/>
<feature type="transmembrane region" description="Helical" evidence="6">
    <location>
        <begin position="7"/>
        <end position="27"/>
    </location>
</feature>
<dbReference type="InterPro" id="IPR023343">
    <property type="entry name" value="Penicillin_amidase_dom1"/>
</dbReference>
<dbReference type="Gene3D" id="1.10.439.10">
    <property type="entry name" value="Penicillin Amidohydrolase, domain 1"/>
    <property type="match status" value="1"/>
</dbReference>
<keyword evidence="8" id="KW-1185">Reference proteome</keyword>
<proteinExistence type="inferred from homology"/>
<keyword evidence="6" id="KW-1133">Transmembrane helix</keyword>
<evidence type="ECO:0000313" key="7">
    <source>
        <dbReference type="EMBL" id="SEL77908.1"/>
    </source>
</evidence>
<dbReference type="STRING" id="228957.SAMN04488008_105177"/>
<evidence type="ECO:0000256" key="3">
    <source>
        <dbReference type="ARBA" id="ARBA00023145"/>
    </source>
</evidence>
<keyword evidence="6" id="KW-0812">Transmembrane</keyword>
<dbReference type="InterPro" id="IPR014395">
    <property type="entry name" value="Pen/GL7ACA/AHL_acylase"/>
</dbReference>
<dbReference type="InterPro" id="IPR029055">
    <property type="entry name" value="Ntn_hydrolases_N"/>
</dbReference>
<evidence type="ECO:0000256" key="1">
    <source>
        <dbReference type="ARBA" id="ARBA00006586"/>
    </source>
</evidence>
<reference evidence="8" key="1">
    <citation type="submission" date="2016-10" db="EMBL/GenBank/DDBJ databases">
        <authorList>
            <person name="Varghese N."/>
            <person name="Submissions S."/>
        </authorList>
    </citation>
    <scope>NUCLEOTIDE SEQUENCE [LARGE SCALE GENOMIC DNA]</scope>
    <source>
        <strain evidence="8">DSM 16471</strain>
    </source>
</reference>
<dbReference type="InterPro" id="IPR002692">
    <property type="entry name" value="S45"/>
</dbReference>
<feature type="active site" description="Nucleophile" evidence="4">
    <location>
        <position position="250"/>
    </location>
</feature>
<feature type="binding site" evidence="5">
    <location>
        <position position="324"/>
    </location>
    <ligand>
        <name>Ca(2+)</name>
        <dbReference type="ChEBI" id="CHEBI:29108"/>
    </ligand>
</feature>
<dbReference type="PANTHER" id="PTHR34218">
    <property type="entry name" value="PEPTIDASE S45 PENICILLIN AMIDASE"/>
    <property type="match status" value="1"/>
</dbReference>
<keyword evidence="3" id="KW-0865">Zymogen</keyword>
<protein>
    <submittedName>
        <fullName evidence="7">Penicillin amidase</fullName>
    </submittedName>
</protein>
<keyword evidence="2" id="KW-0378">Hydrolase</keyword>
<dbReference type="PIRSF" id="PIRSF001227">
    <property type="entry name" value="Pen_acylase"/>
    <property type="match status" value="1"/>
</dbReference>
<feature type="binding site" evidence="5">
    <location>
        <position position="325"/>
    </location>
    <ligand>
        <name>Ca(2+)</name>
        <dbReference type="ChEBI" id="CHEBI:29108"/>
    </ligand>
</feature>
<dbReference type="SUPFAM" id="SSF56235">
    <property type="entry name" value="N-terminal nucleophile aminohydrolases (Ntn hydrolases)"/>
    <property type="match status" value="1"/>
</dbReference>
<evidence type="ECO:0000256" key="4">
    <source>
        <dbReference type="PIRSR" id="PIRSR001227-1"/>
    </source>
</evidence>
<keyword evidence="6" id="KW-0472">Membrane</keyword>